<evidence type="ECO:0000256" key="1">
    <source>
        <dbReference type="SAM" id="Phobius"/>
    </source>
</evidence>
<keyword evidence="1" id="KW-0472">Membrane</keyword>
<proteinExistence type="predicted"/>
<keyword evidence="1" id="KW-1133">Transmembrane helix</keyword>
<accession>A0A0K1LMR1</accession>
<dbReference type="EMBL" id="KT001913">
    <property type="protein sequence ID" value="AKU43415.1"/>
    <property type="molecule type" value="Genomic_DNA"/>
</dbReference>
<reference evidence="2 3" key="1">
    <citation type="journal article" date="2015" name="Genome Announc.">
        <title>Complete Genome Sequence of Caulobacter crescentus Siphophage Sansa.</title>
        <authorList>
            <person name="Vara L."/>
            <person name="Kane A.A."/>
            <person name="Cahill J.L."/>
            <person name="Rasche E.S."/>
            <person name="Kuty Everett G.F."/>
        </authorList>
    </citation>
    <scope>NUCLEOTIDE SEQUENCE [LARGE SCALE GENOMIC DNA]</scope>
</reference>
<evidence type="ECO:0000313" key="3">
    <source>
        <dbReference type="Proteomes" id="UP000225322"/>
    </source>
</evidence>
<organism evidence="2 3">
    <name type="scientific">Caulobacter phage Sansa</name>
    <dbReference type="NCBI Taxonomy" id="1675600"/>
    <lineage>
        <taxon>Viruses</taxon>
        <taxon>Duplodnaviria</taxon>
        <taxon>Heunggongvirae</taxon>
        <taxon>Uroviricota</taxon>
        <taxon>Caudoviricetes</taxon>
        <taxon>Sansavirus</taxon>
        <taxon>Sansavirus sansa</taxon>
        <taxon>Caulobacter virus Sansa</taxon>
    </lineage>
</organism>
<feature type="transmembrane region" description="Helical" evidence="1">
    <location>
        <begin position="49"/>
        <end position="68"/>
    </location>
</feature>
<protein>
    <submittedName>
        <fullName evidence="2">Uncharacterized protein</fullName>
    </submittedName>
</protein>
<keyword evidence="3" id="KW-1185">Reference proteome</keyword>
<sequence>MRLNYILLSIVTAVAGLAASFASFAVSMFERVSRAVAVAFPYAPREPQVLPSLISTKISFAGAALARVRSFASRRMARVKPGEVYSIPVGAPA</sequence>
<evidence type="ECO:0000313" key="2">
    <source>
        <dbReference type="EMBL" id="AKU43415.1"/>
    </source>
</evidence>
<keyword evidence="1" id="KW-0812">Transmembrane</keyword>
<dbReference type="Proteomes" id="UP000225322">
    <property type="component" value="Segment"/>
</dbReference>
<name>A0A0K1LMR1_9CAUD</name>
<gene>
    <name evidence="2" type="ORF">CPT_Sansa11</name>
</gene>